<dbReference type="AlphaFoldDB" id="A0AAD7NNY9"/>
<proteinExistence type="predicted"/>
<organism evidence="2 3">
    <name type="scientific">Mycena maculata</name>
    <dbReference type="NCBI Taxonomy" id="230809"/>
    <lineage>
        <taxon>Eukaryota</taxon>
        <taxon>Fungi</taxon>
        <taxon>Dikarya</taxon>
        <taxon>Basidiomycota</taxon>
        <taxon>Agaricomycotina</taxon>
        <taxon>Agaricomycetes</taxon>
        <taxon>Agaricomycetidae</taxon>
        <taxon>Agaricales</taxon>
        <taxon>Marasmiineae</taxon>
        <taxon>Mycenaceae</taxon>
        <taxon>Mycena</taxon>
    </lineage>
</organism>
<dbReference type="EMBL" id="JARJLG010000026">
    <property type="protein sequence ID" value="KAJ7769076.1"/>
    <property type="molecule type" value="Genomic_DNA"/>
</dbReference>
<feature type="compositionally biased region" description="Polar residues" evidence="1">
    <location>
        <begin position="86"/>
        <end position="97"/>
    </location>
</feature>
<evidence type="ECO:0000256" key="1">
    <source>
        <dbReference type="SAM" id="MobiDB-lite"/>
    </source>
</evidence>
<gene>
    <name evidence="2" type="ORF">DFH07DRAFT_954315</name>
</gene>
<dbReference type="Proteomes" id="UP001215280">
    <property type="component" value="Unassembled WGS sequence"/>
</dbReference>
<accession>A0AAD7NNY9</accession>
<sequence>MPWQCLPHTRLRLPLGHVLVAVWARTPFRAPAIRFAIGWKYNLPENPPPRSQSVESALGRRIRRAWGDASEPGVASRTARKPPSGLFSTTTPYQSRSGPREVCAMRVSLRADARGLAWCAYAVGGGGACPESEGGMPITPGRPSKGV</sequence>
<keyword evidence="3" id="KW-1185">Reference proteome</keyword>
<comment type="caution">
    <text evidence="2">The sequence shown here is derived from an EMBL/GenBank/DDBJ whole genome shotgun (WGS) entry which is preliminary data.</text>
</comment>
<evidence type="ECO:0000313" key="3">
    <source>
        <dbReference type="Proteomes" id="UP001215280"/>
    </source>
</evidence>
<protein>
    <submittedName>
        <fullName evidence="2">Uncharacterized protein</fullName>
    </submittedName>
</protein>
<reference evidence="2" key="1">
    <citation type="submission" date="2023-03" db="EMBL/GenBank/DDBJ databases">
        <title>Massive genome expansion in bonnet fungi (Mycena s.s.) driven by repeated elements and novel gene families across ecological guilds.</title>
        <authorList>
            <consortium name="Lawrence Berkeley National Laboratory"/>
            <person name="Harder C.B."/>
            <person name="Miyauchi S."/>
            <person name="Viragh M."/>
            <person name="Kuo A."/>
            <person name="Thoen E."/>
            <person name="Andreopoulos B."/>
            <person name="Lu D."/>
            <person name="Skrede I."/>
            <person name="Drula E."/>
            <person name="Henrissat B."/>
            <person name="Morin E."/>
            <person name="Kohler A."/>
            <person name="Barry K."/>
            <person name="LaButti K."/>
            <person name="Morin E."/>
            <person name="Salamov A."/>
            <person name="Lipzen A."/>
            <person name="Mereny Z."/>
            <person name="Hegedus B."/>
            <person name="Baldrian P."/>
            <person name="Stursova M."/>
            <person name="Weitz H."/>
            <person name="Taylor A."/>
            <person name="Grigoriev I.V."/>
            <person name="Nagy L.G."/>
            <person name="Martin F."/>
            <person name="Kauserud H."/>
        </authorList>
    </citation>
    <scope>NUCLEOTIDE SEQUENCE</scope>
    <source>
        <strain evidence="2">CBHHK188m</strain>
    </source>
</reference>
<feature type="region of interest" description="Disordered" evidence="1">
    <location>
        <begin position="68"/>
        <end position="97"/>
    </location>
</feature>
<evidence type="ECO:0000313" key="2">
    <source>
        <dbReference type="EMBL" id="KAJ7769076.1"/>
    </source>
</evidence>
<name>A0AAD7NNY9_9AGAR</name>